<keyword evidence="11" id="KW-0406">Ion transport</keyword>
<keyword evidence="16" id="KW-1185">Reference proteome</keyword>
<keyword evidence="3" id="KW-0813">Transport</keyword>
<evidence type="ECO:0000256" key="8">
    <source>
        <dbReference type="ARBA" id="ARBA00022837"/>
    </source>
</evidence>
<dbReference type="Gramene" id="mRNA:MD03G0196900">
    <property type="protein sequence ID" value="CDS:MD03G0196900.1"/>
    <property type="gene ID" value="MD03G0196900"/>
</dbReference>
<accession>A0A498K634</accession>
<feature type="transmembrane region" description="Helical" evidence="14">
    <location>
        <begin position="65"/>
        <end position="84"/>
    </location>
</feature>
<keyword evidence="12 14" id="KW-0472">Membrane</keyword>
<evidence type="ECO:0000313" key="16">
    <source>
        <dbReference type="Proteomes" id="UP000290289"/>
    </source>
</evidence>
<dbReference type="GO" id="GO:0032469">
    <property type="term" value="P:endoplasmic reticulum calcium ion homeostasis"/>
    <property type="evidence" value="ECO:0007669"/>
    <property type="project" value="InterPro"/>
</dbReference>
<evidence type="ECO:0000256" key="12">
    <source>
        <dbReference type="ARBA" id="ARBA00023136"/>
    </source>
</evidence>
<keyword evidence="6 14" id="KW-0812">Transmembrane</keyword>
<evidence type="ECO:0000256" key="6">
    <source>
        <dbReference type="ARBA" id="ARBA00022692"/>
    </source>
</evidence>
<keyword evidence="4" id="KW-0109">Calcium transport</keyword>
<organism evidence="15 16">
    <name type="scientific">Malus domestica</name>
    <name type="common">Apple</name>
    <name type="synonym">Pyrus malus</name>
    <dbReference type="NCBI Taxonomy" id="3750"/>
    <lineage>
        <taxon>Eukaryota</taxon>
        <taxon>Viridiplantae</taxon>
        <taxon>Streptophyta</taxon>
        <taxon>Embryophyta</taxon>
        <taxon>Tracheophyta</taxon>
        <taxon>Spermatophyta</taxon>
        <taxon>Magnoliopsida</taxon>
        <taxon>eudicotyledons</taxon>
        <taxon>Gunneridae</taxon>
        <taxon>Pentapetalae</taxon>
        <taxon>rosids</taxon>
        <taxon>fabids</taxon>
        <taxon>Rosales</taxon>
        <taxon>Rosaceae</taxon>
        <taxon>Amygdaloideae</taxon>
        <taxon>Maleae</taxon>
        <taxon>Malus</taxon>
    </lineage>
</organism>
<keyword evidence="10" id="KW-0175">Coiled coil</keyword>
<comment type="caution">
    <text evidence="15">The sequence shown here is derived from an EMBL/GenBank/DDBJ whole genome shotgun (WGS) entry which is preliminary data.</text>
</comment>
<dbReference type="PANTHER" id="PTHR20917">
    <property type="entry name" value="PNAS-RELATED"/>
    <property type="match status" value="1"/>
</dbReference>
<dbReference type="Proteomes" id="UP000290289">
    <property type="component" value="Chromosome 3"/>
</dbReference>
<keyword evidence="8" id="KW-0106">Calcium</keyword>
<evidence type="ECO:0000256" key="1">
    <source>
        <dbReference type="ARBA" id="ARBA00004477"/>
    </source>
</evidence>
<dbReference type="OrthoDB" id="1740181at2759"/>
<evidence type="ECO:0000256" key="3">
    <source>
        <dbReference type="ARBA" id="ARBA00022448"/>
    </source>
</evidence>
<dbReference type="Pfam" id="PF01956">
    <property type="entry name" value="EMC3_TMCO1"/>
    <property type="match status" value="1"/>
</dbReference>
<evidence type="ECO:0000256" key="10">
    <source>
        <dbReference type="ARBA" id="ARBA00023054"/>
    </source>
</evidence>
<evidence type="ECO:0000256" key="9">
    <source>
        <dbReference type="ARBA" id="ARBA00022989"/>
    </source>
</evidence>
<dbReference type="GO" id="GO:0005789">
    <property type="term" value="C:endoplasmic reticulum membrane"/>
    <property type="evidence" value="ECO:0007669"/>
    <property type="project" value="UniProtKB-SubCell"/>
</dbReference>
<evidence type="ECO:0000256" key="2">
    <source>
        <dbReference type="ARBA" id="ARBA00006537"/>
    </source>
</evidence>
<evidence type="ECO:0000256" key="11">
    <source>
        <dbReference type="ARBA" id="ARBA00023065"/>
    </source>
</evidence>
<keyword evidence="9 14" id="KW-1133">Transmembrane helix</keyword>
<keyword evidence="5" id="KW-0107">Calcium channel</keyword>
<evidence type="ECO:0000256" key="14">
    <source>
        <dbReference type="SAM" id="Phobius"/>
    </source>
</evidence>
<dbReference type="PANTHER" id="PTHR20917:SF0">
    <property type="entry name" value="CALCIUM LOAD-ACTIVATED CALCIUM CHANNEL"/>
    <property type="match status" value="1"/>
</dbReference>
<evidence type="ECO:0000313" key="15">
    <source>
        <dbReference type="EMBL" id="RXI02981.1"/>
    </source>
</evidence>
<dbReference type="SMR" id="A0A498K634"/>
<name>A0A498K634_MALDO</name>
<comment type="similarity">
    <text evidence="2">Belongs to the TMCO1 family.</text>
</comment>
<dbReference type="InterPro" id="IPR002809">
    <property type="entry name" value="EMC3/TMCO1"/>
</dbReference>
<evidence type="ECO:0000256" key="4">
    <source>
        <dbReference type="ARBA" id="ARBA00022568"/>
    </source>
</evidence>
<keyword evidence="13" id="KW-0407">Ion channel</keyword>
<gene>
    <name evidence="15" type="ORF">DVH24_003059</name>
</gene>
<evidence type="ECO:0000256" key="13">
    <source>
        <dbReference type="ARBA" id="ARBA00023303"/>
    </source>
</evidence>
<dbReference type="EMBL" id="RDQH01000329">
    <property type="protein sequence ID" value="RXI02981.1"/>
    <property type="molecule type" value="Genomic_DNA"/>
</dbReference>
<keyword evidence="7" id="KW-0256">Endoplasmic reticulum</keyword>
<dbReference type="STRING" id="3750.A0A498K634"/>
<dbReference type="AlphaFoldDB" id="A0A498K634"/>
<protein>
    <submittedName>
        <fullName evidence="15">Uncharacterized protein</fullName>
    </submittedName>
</protein>
<dbReference type="InterPro" id="IPR008559">
    <property type="entry name" value="TMCO1"/>
</dbReference>
<sequence>MGSLTNSYKSLCSFIDKAAKKRETTKTDSSFAAKITKNSRTKKIGRIENRLKESSGDLSLFKFKSSVVIALVLFVILGLLSSMFEGKIVAKLPFKPFGLVMKMTHRGLQGEDATYYSMVGEIPSCIGIPKNLRESQNFGSVWF</sequence>
<evidence type="ECO:0000256" key="5">
    <source>
        <dbReference type="ARBA" id="ARBA00022673"/>
    </source>
</evidence>
<comment type="subcellular location">
    <subcellularLocation>
        <location evidence="1">Endoplasmic reticulum membrane</location>
        <topology evidence="1">Multi-pass membrane protein</topology>
    </subcellularLocation>
</comment>
<evidence type="ECO:0000256" key="7">
    <source>
        <dbReference type="ARBA" id="ARBA00022824"/>
    </source>
</evidence>
<reference evidence="15 16" key="1">
    <citation type="submission" date="2018-10" db="EMBL/GenBank/DDBJ databases">
        <title>A high-quality apple genome assembly.</title>
        <authorList>
            <person name="Hu J."/>
        </authorList>
    </citation>
    <scope>NUCLEOTIDE SEQUENCE [LARGE SCALE GENOMIC DNA]</scope>
    <source>
        <strain evidence="16">cv. HFTH1</strain>
        <tissue evidence="15">Young leaf</tissue>
    </source>
</reference>
<proteinExistence type="inferred from homology"/>
<dbReference type="GO" id="GO:0005262">
    <property type="term" value="F:calcium channel activity"/>
    <property type="evidence" value="ECO:0007669"/>
    <property type="project" value="UniProtKB-KW"/>
</dbReference>